<name>B4H4H6_DROPE</name>
<feature type="region of interest" description="Disordered" evidence="1">
    <location>
        <begin position="1"/>
        <end position="78"/>
    </location>
</feature>
<organism evidence="3">
    <name type="scientific">Drosophila persimilis</name>
    <name type="common">Fruit fly</name>
    <dbReference type="NCBI Taxonomy" id="7234"/>
    <lineage>
        <taxon>Eukaryota</taxon>
        <taxon>Metazoa</taxon>
        <taxon>Ecdysozoa</taxon>
        <taxon>Arthropoda</taxon>
        <taxon>Hexapoda</taxon>
        <taxon>Insecta</taxon>
        <taxon>Pterygota</taxon>
        <taxon>Neoptera</taxon>
        <taxon>Endopterygota</taxon>
        <taxon>Diptera</taxon>
        <taxon>Brachycera</taxon>
        <taxon>Muscomorpha</taxon>
        <taxon>Ephydroidea</taxon>
        <taxon>Drosophilidae</taxon>
        <taxon>Drosophila</taxon>
        <taxon>Sophophora</taxon>
    </lineage>
</organism>
<sequence length="138" mass="15481">MGDRFNDYARSRDATPDLRGPLNTDEEDSLDEDTSRHGATTPNEDPNADEPMEIDDYAETSTQSTPTPLIQENDDQRHQVTRAFPHSKPSHRPSAVFRVIDGGKSALAKICNDHQERQVRPRRGSAFVKPRRPSNTGL</sequence>
<reference evidence="2 3" key="1">
    <citation type="journal article" date="2007" name="Nature">
        <title>Evolution of genes and genomes on the Drosophila phylogeny.</title>
        <authorList>
            <consortium name="Drosophila 12 Genomes Consortium"/>
            <person name="Clark A.G."/>
            <person name="Eisen M.B."/>
            <person name="Smith D.R."/>
            <person name="Bergman C.M."/>
            <person name="Oliver B."/>
            <person name="Markow T.A."/>
            <person name="Kaufman T.C."/>
            <person name="Kellis M."/>
            <person name="Gelbart W."/>
            <person name="Iyer V.N."/>
            <person name="Pollard D.A."/>
            <person name="Sackton T.B."/>
            <person name="Larracuente A.M."/>
            <person name="Singh N.D."/>
            <person name="Abad J.P."/>
            <person name="Abt D.N."/>
            <person name="Adryan B."/>
            <person name="Aguade M."/>
            <person name="Akashi H."/>
            <person name="Anderson W.W."/>
            <person name="Aquadro C.F."/>
            <person name="Ardell D.H."/>
            <person name="Arguello R."/>
            <person name="Artieri C.G."/>
            <person name="Barbash D.A."/>
            <person name="Barker D."/>
            <person name="Barsanti P."/>
            <person name="Batterham P."/>
            <person name="Batzoglou S."/>
            <person name="Begun D."/>
            <person name="Bhutkar A."/>
            <person name="Blanco E."/>
            <person name="Bosak S.A."/>
            <person name="Bradley R.K."/>
            <person name="Brand A.D."/>
            <person name="Brent M.R."/>
            <person name="Brooks A.N."/>
            <person name="Brown R.H."/>
            <person name="Butlin R.K."/>
            <person name="Caggese C."/>
            <person name="Calvi B.R."/>
            <person name="Bernardo de Carvalho A."/>
            <person name="Caspi A."/>
            <person name="Castrezana S."/>
            <person name="Celniker S.E."/>
            <person name="Chang J.L."/>
            <person name="Chapple C."/>
            <person name="Chatterji S."/>
            <person name="Chinwalla A."/>
            <person name="Civetta A."/>
            <person name="Clifton S.W."/>
            <person name="Comeron J.M."/>
            <person name="Costello J.C."/>
            <person name="Coyne J.A."/>
            <person name="Daub J."/>
            <person name="David R.G."/>
            <person name="Delcher A.L."/>
            <person name="Delehaunty K."/>
            <person name="Do C.B."/>
            <person name="Ebling H."/>
            <person name="Edwards K."/>
            <person name="Eickbush T."/>
            <person name="Evans J.D."/>
            <person name="Filipski A."/>
            <person name="Findeiss S."/>
            <person name="Freyhult E."/>
            <person name="Fulton L."/>
            <person name="Fulton R."/>
            <person name="Garcia A.C."/>
            <person name="Gardiner A."/>
            <person name="Garfield D.A."/>
            <person name="Garvin B.E."/>
            <person name="Gibson G."/>
            <person name="Gilbert D."/>
            <person name="Gnerre S."/>
            <person name="Godfrey J."/>
            <person name="Good R."/>
            <person name="Gotea V."/>
            <person name="Gravely B."/>
            <person name="Greenberg A.J."/>
            <person name="Griffiths-Jones S."/>
            <person name="Gross S."/>
            <person name="Guigo R."/>
            <person name="Gustafson E.A."/>
            <person name="Haerty W."/>
            <person name="Hahn M.W."/>
            <person name="Halligan D.L."/>
            <person name="Halpern A.L."/>
            <person name="Halter G.M."/>
            <person name="Han M.V."/>
            <person name="Heger A."/>
            <person name="Hillier L."/>
            <person name="Hinrichs A.S."/>
            <person name="Holmes I."/>
            <person name="Hoskins R.A."/>
            <person name="Hubisz M.J."/>
            <person name="Hultmark D."/>
            <person name="Huntley M.A."/>
            <person name="Jaffe D.B."/>
            <person name="Jagadeeshan S."/>
            <person name="Jeck W.R."/>
            <person name="Johnson J."/>
            <person name="Jones C.D."/>
            <person name="Jordan W.C."/>
            <person name="Karpen G.H."/>
            <person name="Kataoka E."/>
            <person name="Keightley P.D."/>
            <person name="Kheradpour P."/>
            <person name="Kirkness E.F."/>
            <person name="Koerich L.B."/>
            <person name="Kristiansen K."/>
            <person name="Kudrna D."/>
            <person name="Kulathinal R.J."/>
            <person name="Kumar S."/>
            <person name="Kwok R."/>
            <person name="Lander E."/>
            <person name="Langley C.H."/>
            <person name="Lapoint R."/>
            <person name="Lazzaro B.P."/>
            <person name="Lee S.J."/>
            <person name="Levesque L."/>
            <person name="Li R."/>
            <person name="Lin C.F."/>
            <person name="Lin M.F."/>
            <person name="Lindblad-Toh K."/>
            <person name="Llopart A."/>
            <person name="Long M."/>
            <person name="Low L."/>
            <person name="Lozovsky E."/>
            <person name="Lu J."/>
            <person name="Luo M."/>
            <person name="Machado C.A."/>
            <person name="Makalowski W."/>
            <person name="Marzo M."/>
            <person name="Matsuda M."/>
            <person name="Matzkin L."/>
            <person name="McAllister B."/>
            <person name="McBride C.S."/>
            <person name="McKernan B."/>
            <person name="McKernan K."/>
            <person name="Mendez-Lago M."/>
            <person name="Minx P."/>
            <person name="Mollenhauer M.U."/>
            <person name="Montooth K."/>
            <person name="Mount S.M."/>
            <person name="Mu X."/>
            <person name="Myers E."/>
            <person name="Negre B."/>
            <person name="Newfeld S."/>
            <person name="Nielsen R."/>
            <person name="Noor M.A."/>
            <person name="O'Grady P."/>
            <person name="Pachter L."/>
            <person name="Papaceit M."/>
            <person name="Parisi M.J."/>
            <person name="Parisi M."/>
            <person name="Parts L."/>
            <person name="Pedersen J.S."/>
            <person name="Pesole G."/>
            <person name="Phillippy A.M."/>
            <person name="Ponting C.P."/>
            <person name="Pop M."/>
            <person name="Porcelli D."/>
            <person name="Powell J.R."/>
            <person name="Prohaska S."/>
            <person name="Pruitt K."/>
            <person name="Puig M."/>
            <person name="Quesneville H."/>
            <person name="Ram K.R."/>
            <person name="Rand D."/>
            <person name="Rasmussen M.D."/>
            <person name="Reed L.K."/>
            <person name="Reenan R."/>
            <person name="Reily A."/>
            <person name="Remington K.A."/>
            <person name="Rieger T.T."/>
            <person name="Ritchie M.G."/>
            <person name="Robin C."/>
            <person name="Rogers Y.H."/>
            <person name="Rohde C."/>
            <person name="Rozas J."/>
            <person name="Rubenfield M.J."/>
            <person name="Ruiz A."/>
            <person name="Russo S."/>
            <person name="Salzberg S.L."/>
            <person name="Sanchez-Gracia A."/>
            <person name="Saranga D.J."/>
            <person name="Sato H."/>
            <person name="Schaeffer S.W."/>
            <person name="Schatz M.C."/>
            <person name="Schlenke T."/>
            <person name="Schwartz R."/>
            <person name="Segarra C."/>
            <person name="Singh R.S."/>
            <person name="Sirot L."/>
            <person name="Sirota M."/>
            <person name="Sisneros N.B."/>
            <person name="Smith C.D."/>
            <person name="Smith T.F."/>
            <person name="Spieth J."/>
            <person name="Stage D.E."/>
            <person name="Stark A."/>
            <person name="Stephan W."/>
            <person name="Strausberg R.L."/>
            <person name="Strempel S."/>
            <person name="Sturgill D."/>
            <person name="Sutton G."/>
            <person name="Sutton G.G."/>
            <person name="Tao W."/>
            <person name="Teichmann S."/>
            <person name="Tobari Y.N."/>
            <person name="Tomimura Y."/>
            <person name="Tsolas J.M."/>
            <person name="Valente V.L."/>
            <person name="Venter E."/>
            <person name="Venter J.C."/>
            <person name="Vicario S."/>
            <person name="Vieira F.G."/>
            <person name="Vilella A.J."/>
            <person name="Villasante A."/>
            <person name="Walenz B."/>
            <person name="Wang J."/>
            <person name="Wasserman M."/>
            <person name="Watts T."/>
            <person name="Wilson D."/>
            <person name="Wilson R.K."/>
            <person name="Wing R.A."/>
            <person name="Wolfner M.F."/>
            <person name="Wong A."/>
            <person name="Wong G.K."/>
            <person name="Wu C.I."/>
            <person name="Wu G."/>
            <person name="Yamamoto D."/>
            <person name="Yang H.P."/>
            <person name="Yang S.P."/>
            <person name="Yorke J.A."/>
            <person name="Yoshida K."/>
            <person name="Zdobnov E."/>
            <person name="Zhang P."/>
            <person name="Zhang Y."/>
            <person name="Zimin A.V."/>
            <person name="Baldwin J."/>
            <person name="Abdouelleil A."/>
            <person name="Abdulkadir J."/>
            <person name="Abebe A."/>
            <person name="Abera B."/>
            <person name="Abreu J."/>
            <person name="Acer S.C."/>
            <person name="Aftuck L."/>
            <person name="Alexander A."/>
            <person name="An P."/>
            <person name="Anderson E."/>
            <person name="Anderson S."/>
            <person name="Arachi H."/>
            <person name="Azer M."/>
            <person name="Bachantsang P."/>
            <person name="Barry A."/>
            <person name="Bayul T."/>
            <person name="Berlin A."/>
            <person name="Bessette D."/>
            <person name="Bloom T."/>
            <person name="Blye J."/>
            <person name="Boguslavskiy L."/>
            <person name="Bonnet C."/>
            <person name="Boukhgalter B."/>
            <person name="Bourzgui I."/>
            <person name="Brown A."/>
            <person name="Cahill P."/>
            <person name="Channer S."/>
            <person name="Cheshatsang Y."/>
            <person name="Chuda L."/>
            <person name="Citroen M."/>
            <person name="Collymore A."/>
            <person name="Cooke P."/>
            <person name="Costello M."/>
            <person name="D'Aco K."/>
            <person name="Daza R."/>
            <person name="De Haan G."/>
            <person name="DeGray S."/>
            <person name="DeMaso C."/>
            <person name="Dhargay N."/>
            <person name="Dooley K."/>
            <person name="Dooley E."/>
            <person name="Doricent M."/>
            <person name="Dorje P."/>
            <person name="Dorjee K."/>
            <person name="Dupes A."/>
            <person name="Elong R."/>
            <person name="Falk J."/>
            <person name="Farina A."/>
            <person name="Faro S."/>
            <person name="Ferguson D."/>
            <person name="Fisher S."/>
            <person name="Foley C.D."/>
            <person name="Franke A."/>
            <person name="Friedrich D."/>
            <person name="Gadbois L."/>
            <person name="Gearin G."/>
            <person name="Gearin C.R."/>
            <person name="Giannoukos G."/>
            <person name="Goode T."/>
            <person name="Graham J."/>
            <person name="Grandbois E."/>
            <person name="Grewal S."/>
            <person name="Gyaltsen K."/>
            <person name="Hafez N."/>
            <person name="Hagos B."/>
            <person name="Hall J."/>
            <person name="Henson C."/>
            <person name="Hollinger A."/>
            <person name="Honan T."/>
            <person name="Huard M.D."/>
            <person name="Hughes L."/>
            <person name="Hurhula B."/>
            <person name="Husby M.E."/>
            <person name="Kamat A."/>
            <person name="Kanga B."/>
            <person name="Kashin S."/>
            <person name="Khazanovich D."/>
            <person name="Kisner P."/>
            <person name="Lance K."/>
            <person name="Lara M."/>
            <person name="Lee W."/>
            <person name="Lennon N."/>
            <person name="Letendre F."/>
            <person name="LeVine R."/>
            <person name="Lipovsky A."/>
            <person name="Liu X."/>
            <person name="Liu J."/>
            <person name="Liu S."/>
            <person name="Lokyitsang T."/>
            <person name="Lokyitsang Y."/>
            <person name="Lubonja R."/>
            <person name="Lui A."/>
            <person name="MacDonald P."/>
            <person name="Magnisalis V."/>
            <person name="Maru K."/>
            <person name="Matthews C."/>
            <person name="McCusker W."/>
            <person name="McDonough S."/>
            <person name="Mehta T."/>
            <person name="Meldrim J."/>
            <person name="Meneus L."/>
            <person name="Mihai O."/>
            <person name="Mihalev A."/>
            <person name="Mihova T."/>
            <person name="Mittelman R."/>
            <person name="Mlenga V."/>
            <person name="Montmayeur A."/>
            <person name="Mulrain L."/>
            <person name="Navidi A."/>
            <person name="Naylor J."/>
            <person name="Negash T."/>
            <person name="Nguyen T."/>
            <person name="Nguyen N."/>
            <person name="Nicol R."/>
            <person name="Norbu C."/>
            <person name="Norbu N."/>
            <person name="Novod N."/>
            <person name="O'Neill B."/>
            <person name="Osman S."/>
            <person name="Markiewicz E."/>
            <person name="Oyono O.L."/>
            <person name="Patti C."/>
            <person name="Phunkhang P."/>
            <person name="Pierre F."/>
            <person name="Priest M."/>
            <person name="Raghuraman S."/>
            <person name="Rege F."/>
            <person name="Reyes R."/>
            <person name="Rise C."/>
            <person name="Rogov P."/>
            <person name="Ross K."/>
            <person name="Ryan E."/>
            <person name="Settipalli S."/>
            <person name="Shea T."/>
            <person name="Sherpa N."/>
            <person name="Shi L."/>
            <person name="Shih D."/>
            <person name="Sparrow T."/>
            <person name="Spaulding J."/>
            <person name="Stalker J."/>
            <person name="Stange-Thomann N."/>
            <person name="Stavropoulos S."/>
            <person name="Stone C."/>
            <person name="Strader C."/>
            <person name="Tesfaye S."/>
            <person name="Thomson T."/>
            <person name="Thoulutsang Y."/>
            <person name="Thoulutsang D."/>
            <person name="Topham K."/>
            <person name="Topping I."/>
            <person name="Tsamla T."/>
            <person name="Vassiliev H."/>
            <person name="Vo A."/>
            <person name="Wangchuk T."/>
            <person name="Wangdi T."/>
            <person name="Weiand M."/>
            <person name="Wilkinson J."/>
            <person name="Wilson A."/>
            <person name="Yadav S."/>
            <person name="Young G."/>
            <person name="Yu Q."/>
            <person name="Zembek L."/>
            <person name="Zhong D."/>
            <person name="Zimmer A."/>
            <person name="Zwirko Z."/>
            <person name="Jaffe D.B."/>
            <person name="Alvarez P."/>
            <person name="Brockman W."/>
            <person name="Butler J."/>
            <person name="Chin C."/>
            <person name="Gnerre S."/>
            <person name="Grabherr M."/>
            <person name="Kleber M."/>
            <person name="Mauceli E."/>
            <person name="MacCallum I."/>
        </authorList>
    </citation>
    <scope>NUCLEOTIDE SEQUENCE [LARGE SCALE GENOMIC DNA]</scope>
    <source>
        <strain evidence="3">MSH-3 / Tucson 14011-0111.49</strain>
    </source>
</reference>
<evidence type="ECO:0000256" key="1">
    <source>
        <dbReference type="SAM" id="MobiDB-lite"/>
    </source>
</evidence>
<keyword evidence="3" id="KW-1185">Reference proteome</keyword>
<feature type="compositionally biased region" description="Polar residues" evidence="1">
    <location>
        <begin position="59"/>
        <end position="70"/>
    </location>
</feature>
<feature type="compositionally biased region" description="Basic and acidic residues" evidence="1">
    <location>
        <begin position="1"/>
        <end position="16"/>
    </location>
</feature>
<proteinExistence type="predicted"/>
<gene>
    <name evidence="2" type="primary">Dper\GL18230</name>
    <name evidence="2" type="ORF">Dper_GL18230</name>
</gene>
<dbReference type="PhylomeDB" id="B4H4H6"/>
<dbReference type="HOGENOM" id="CLU_1857362_0_0_1"/>
<dbReference type="AlphaFoldDB" id="B4H4H6"/>
<dbReference type="Proteomes" id="UP000008744">
    <property type="component" value="Unassembled WGS sequence"/>
</dbReference>
<accession>B4H4H6</accession>
<dbReference type="EMBL" id="CH479209">
    <property type="protein sequence ID" value="EDW32727.1"/>
    <property type="molecule type" value="Genomic_DNA"/>
</dbReference>
<evidence type="ECO:0000313" key="2">
    <source>
        <dbReference type="EMBL" id="EDW32727.1"/>
    </source>
</evidence>
<protein>
    <submittedName>
        <fullName evidence="2">GL18230</fullName>
    </submittedName>
</protein>
<evidence type="ECO:0000313" key="3">
    <source>
        <dbReference type="Proteomes" id="UP000008744"/>
    </source>
</evidence>
<feature type="compositionally biased region" description="Acidic residues" evidence="1">
    <location>
        <begin position="46"/>
        <end position="58"/>
    </location>
</feature>
<feature type="region of interest" description="Disordered" evidence="1">
    <location>
        <begin position="114"/>
        <end position="138"/>
    </location>
</feature>